<dbReference type="AlphaFoldDB" id="A0AAE1NP64"/>
<protein>
    <submittedName>
        <fullName evidence="2">Uncharacterized protein</fullName>
    </submittedName>
</protein>
<evidence type="ECO:0000313" key="2">
    <source>
        <dbReference type="EMBL" id="KAK4292752.1"/>
    </source>
</evidence>
<evidence type="ECO:0000313" key="3">
    <source>
        <dbReference type="Proteomes" id="UP001292094"/>
    </source>
</evidence>
<keyword evidence="1" id="KW-0472">Membrane</keyword>
<dbReference type="Proteomes" id="UP001292094">
    <property type="component" value="Unassembled WGS sequence"/>
</dbReference>
<comment type="caution">
    <text evidence="2">The sequence shown here is derived from an EMBL/GenBank/DDBJ whole genome shotgun (WGS) entry which is preliminary data.</text>
</comment>
<organism evidence="2 3">
    <name type="scientific">Petrolisthes manimaculis</name>
    <dbReference type="NCBI Taxonomy" id="1843537"/>
    <lineage>
        <taxon>Eukaryota</taxon>
        <taxon>Metazoa</taxon>
        <taxon>Ecdysozoa</taxon>
        <taxon>Arthropoda</taxon>
        <taxon>Crustacea</taxon>
        <taxon>Multicrustacea</taxon>
        <taxon>Malacostraca</taxon>
        <taxon>Eumalacostraca</taxon>
        <taxon>Eucarida</taxon>
        <taxon>Decapoda</taxon>
        <taxon>Pleocyemata</taxon>
        <taxon>Anomura</taxon>
        <taxon>Galatheoidea</taxon>
        <taxon>Porcellanidae</taxon>
        <taxon>Petrolisthes</taxon>
    </lineage>
</organism>
<keyword evidence="3" id="KW-1185">Reference proteome</keyword>
<evidence type="ECO:0000256" key="1">
    <source>
        <dbReference type="SAM" id="Phobius"/>
    </source>
</evidence>
<proteinExistence type="predicted"/>
<reference evidence="2" key="1">
    <citation type="submission" date="2023-11" db="EMBL/GenBank/DDBJ databases">
        <title>Genome assemblies of two species of porcelain crab, Petrolisthes cinctipes and Petrolisthes manimaculis (Anomura: Porcellanidae).</title>
        <authorList>
            <person name="Angst P."/>
        </authorList>
    </citation>
    <scope>NUCLEOTIDE SEQUENCE</scope>
    <source>
        <strain evidence="2">PB745_02</strain>
        <tissue evidence="2">Gill</tissue>
    </source>
</reference>
<name>A0AAE1NP64_9EUCA</name>
<accession>A0AAE1NP64</accession>
<gene>
    <name evidence="2" type="ORF">Pmani_034498</name>
</gene>
<keyword evidence="1" id="KW-0812">Transmembrane</keyword>
<keyword evidence="1" id="KW-1133">Transmembrane helix</keyword>
<feature type="transmembrane region" description="Helical" evidence="1">
    <location>
        <begin position="21"/>
        <end position="40"/>
    </location>
</feature>
<sequence>MLIHEEGGAKTLRTGNSTAEMFGTAVLGVVVGLAWCVTALPDYGASPGYIKVEPSYGPPPKEQACYPRYITKTMTKDVQDTQGHYAEVVKGVPTTFYAYITETLVYPKTIIQYSTMTAYAEPNIYTETKVLYDTRMVTVPVYMTESAYGYNTAQRYFTETEAIYITNTATQSYPMTNTVTKTGYETKGFYVTQTKVQQQYVTMTVTNPYYVTQYETQVKQEYVYHTITESVNQYVTMTVYNTVPEYHTVTKCSSMIEKPKRKRSHARHREPLPIIKLTKRCVAGDNVTSQESGTRPGTPKAMATQTAVASEQVTDSDRMRLRPPVWRWVVESKAWPEREGKHTIIFYTNQIQAPLVTVCNEKK</sequence>
<dbReference type="EMBL" id="JAWZYT010004741">
    <property type="protein sequence ID" value="KAK4292752.1"/>
    <property type="molecule type" value="Genomic_DNA"/>
</dbReference>